<name>A0ACB9S968_9MYRT</name>
<sequence length="100" mass="11667">MWSSHERKGISRFCENDFPWRYSKEEGIASDDFQQRNYTYLISEPSAVSGYECLFSVRDFSKIQLKIGFPPIIPVKVPKVFVLGNQKEVRIRDETWPGCS</sequence>
<reference evidence="2" key="1">
    <citation type="journal article" date="2023" name="Front. Plant Sci.">
        <title>Chromosomal-level genome assembly of Melastoma candidum provides insights into trichome evolution.</title>
        <authorList>
            <person name="Zhong Y."/>
            <person name="Wu W."/>
            <person name="Sun C."/>
            <person name="Zou P."/>
            <person name="Liu Y."/>
            <person name="Dai S."/>
            <person name="Zhou R."/>
        </authorList>
    </citation>
    <scope>NUCLEOTIDE SEQUENCE [LARGE SCALE GENOMIC DNA]</scope>
</reference>
<protein>
    <submittedName>
        <fullName evidence="1">Uncharacterized protein</fullName>
    </submittedName>
</protein>
<evidence type="ECO:0000313" key="2">
    <source>
        <dbReference type="Proteomes" id="UP001057402"/>
    </source>
</evidence>
<comment type="caution">
    <text evidence="1">The sequence shown here is derived from an EMBL/GenBank/DDBJ whole genome shotgun (WGS) entry which is preliminary data.</text>
</comment>
<proteinExistence type="predicted"/>
<evidence type="ECO:0000313" key="1">
    <source>
        <dbReference type="EMBL" id="KAI4387838.1"/>
    </source>
</evidence>
<dbReference type="Proteomes" id="UP001057402">
    <property type="component" value="Chromosome 1"/>
</dbReference>
<gene>
    <name evidence="1" type="ORF">MLD38_000232</name>
</gene>
<accession>A0ACB9S968</accession>
<dbReference type="EMBL" id="CM042880">
    <property type="protein sequence ID" value="KAI4387838.1"/>
    <property type="molecule type" value="Genomic_DNA"/>
</dbReference>
<organism evidence="1 2">
    <name type="scientific">Melastoma candidum</name>
    <dbReference type="NCBI Taxonomy" id="119954"/>
    <lineage>
        <taxon>Eukaryota</taxon>
        <taxon>Viridiplantae</taxon>
        <taxon>Streptophyta</taxon>
        <taxon>Embryophyta</taxon>
        <taxon>Tracheophyta</taxon>
        <taxon>Spermatophyta</taxon>
        <taxon>Magnoliopsida</taxon>
        <taxon>eudicotyledons</taxon>
        <taxon>Gunneridae</taxon>
        <taxon>Pentapetalae</taxon>
        <taxon>rosids</taxon>
        <taxon>malvids</taxon>
        <taxon>Myrtales</taxon>
        <taxon>Melastomataceae</taxon>
        <taxon>Melastomatoideae</taxon>
        <taxon>Melastomateae</taxon>
        <taxon>Melastoma</taxon>
    </lineage>
</organism>
<keyword evidence="2" id="KW-1185">Reference proteome</keyword>